<name>A0A1G2BTI2_9BACT</name>
<reference evidence="2 3" key="1">
    <citation type="journal article" date="2016" name="Nat. Commun.">
        <title>Thousands of microbial genomes shed light on interconnected biogeochemical processes in an aquifer system.</title>
        <authorList>
            <person name="Anantharaman K."/>
            <person name="Brown C.T."/>
            <person name="Hug L.A."/>
            <person name="Sharon I."/>
            <person name="Castelle C.J."/>
            <person name="Probst A.J."/>
            <person name="Thomas B.C."/>
            <person name="Singh A."/>
            <person name="Wilkins M.J."/>
            <person name="Karaoz U."/>
            <person name="Brodie E.L."/>
            <person name="Williams K.H."/>
            <person name="Hubbard S.S."/>
            <person name="Banfield J.F."/>
        </authorList>
    </citation>
    <scope>NUCLEOTIDE SEQUENCE [LARGE SCALE GENOMIC DNA]</scope>
</reference>
<keyword evidence="1" id="KW-0472">Membrane</keyword>
<comment type="caution">
    <text evidence="2">The sequence shown here is derived from an EMBL/GenBank/DDBJ whole genome shotgun (WGS) entry which is preliminary data.</text>
</comment>
<evidence type="ECO:0000313" key="3">
    <source>
        <dbReference type="Proteomes" id="UP000177349"/>
    </source>
</evidence>
<dbReference type="Proteomes" id="UP000177349">
    <property type="component" value="Unassembled WGS sequence"/>
</dbReference>
<organism evidence="2 3">
    <name type="scientific">Candidatus Komeilibacteria bacterium RIFCSPLOWO2_01_FULL_53_11</name>
    <dbReference type="NCBI Taxonomy" id="1798552"/>
    <lineage>
        <taxon>Bacteria</taxon>
        <taxon>Candidatus Komeiliibacteriota</taxon>
    </lineage>
</organism>
<evidence type="ECO:0000256" key="1">
    <source>
        <dbReference type="SAM" id="Phobius"/>
    </source>
</evidence>
<feature type="transmembrane region" description="Helical" evidence="1">
    <location>
        <begin position="39"/>
        <end position="65"/>
    </location>
</feature>
<dbReference type="EMBL" id="MHKN01000039">
    <property type="protein sequence ID" value="OGY91547.1"/>
    <property type="molecule type" value="Genomic_DNA"/>
</dbReference>
<gene>
    <name evidence="2" type="ORF">A3B31_00280</name>
</gene>
<feature type="transmembrane region" description="Helical" evidence="1">
    <location>
        <begin position="77"/>
        <end position="95"/>
    </location>
</feature>
<dbReference type="AlphaFoldDB" id="A0A1G2BTI2"/>
<keyword evidence="1" id="KW-1133">Transmembrane helix</keyword>
<protein>
    <submittedName>
        <fullName evidence="2">Uncharacterized protein</fullName>
    </submittedName>
</protein>
<evidence type="ECO:0000313" key="2">
    <source>
        <dbReference type="EMBL" id="OGY91547.1"/>
    </source>
</evidence>
<proteinExistence type="predicted"/>
<keyword evidence="1" id="KW-0812">Transmembrane</keyword>
<accession>A0A1G2BTI2</accession>
<sequence>MFFSDAGSMRQTLTLLKEGEYSAVDKQRLIRVYTDIRTLLSHISFVAFFGGLMVGVIALVTMYLWSRTVVPVFRFDPIIALGMTAIFWILVQFFAQKIFKDYRKERRHVSKKLSALFDIPQFREDFNAIRQLDPQFGQAVRKLTGLL</sequence>